<dbReference type="RefSeq" id="WP_092483553.1">
    <property type="nucleotide sequence ID" value="NZ_FOYM01000014.1"/>
</dbReference>
<evidence type="ECO:0000313" key="3">
    <source>
        <dbReference type="Proteomes" id="UP000199584"/>
    </source>
</evidence>
<dbReference type="OrthoDB" id="9860900at2"/>
<evidence type="ECO:0000313" key="2">
    <source>
        <dbReference type="EMBL" id="SFR07338.1"/>
    </source>
</evidence>
<dbReference type="Proteomes" id="UP000199584">
    <property type="component" value="Unassembled WGS sequence"/>
</dbReference>
<dbReference type="Gene3D" id="3.30.460.10">
    <property type="entry name" value="Beta Polymerase, domain 2"/>
    <property type="match status" value="1"/>
</dbReference>
<dbReference type="SUPFAM" id="SSF81301">
    <property type="entry name" value="Nucleotidyltransferase"/>
    <property type="match status" value="1"/>
</dbReference>
<dbReference type="Pfam" id="PF18765">
    <property type="entry name" value="Polbeta"/>
    <property type="match status" value="1"/>
</dbReference>
<organism evidence="2 3">
    <name type="scientific">Desulfoscipio geothermicus DSM 3669</name>
    <dbReference type="NCBI Taxonomy" id="1121426"/>
    <lineage>
        <taxon>Bacteria</taxon>
        <taxon>Bacillati</taxon>
        <taxon>Bacillota</taxon>
        <taxon>Clostridia</taxon>
        <taxon>Eubacteriales</taxon>
        <taxon>Desulfallaceae</taxon>
        <taxon>Desulfoscipio</taxon>
    </lineage>
</organism>
<keyword evidence="2" id="KW-0808">Transferase</keyword>
<evidence type="ECO:0000259" key="1">
    <source>
        <dbReference type="Pfam" id="PF18765"/>
    </source>
</evidence>
<feature type="domain" description="Polymerase beta nucleotidyltransferase" evidence="1">
    <location>
        <begin position="54"/>
        <end position="98"/>
    </location>
</feature>
<protein>
    <submittedName>
        <fullName evidence="2">Nucleotidyltransferase domain-containing protein</fullName>
    </submittedName>
</protein>
<dbReference type="STRING" id="39060.SAMN05660706_11487"/>
<keyword evidence="3" id="KW-1185">Reference proteome</keyword>
<accession>A0A1I6DPQ0</accession>
<reference evidence="3" key="1">
    <citation type="submission" date="2016-10" db="EMBL/GenBank/DDBJ databases">
        <authorList>
            <person name="Varghese N."/>
            <person name="Submissions S."/>
        </authorList>
    </citation>
    <scope>NUCLEOTIDE SEQUENCE [LARGE SCALE GENOMIC DNA]</scope>
    <source>
        <strain evidence="3">DSM 3669</strain>
    </source>
</reference>
<dbReference type="AlphaFoldDB" id="A0A1I6DPQ0"/>
<dbReference type="EMBL" id="FOYM01000014">
    <property type="protein sequence ID" value="SFR07338.1"/>
    <property type="molecule type" value="Genomic_DNA"/>
</dbReference>
<dbReference type="InterPro" id="IPR043519">
    <property type="entry name" value="NT_sf"/>
</dbReference>
<name>A0A1I6DPQ0_9FIRM</name>
<dbReference type="GO" id="GO:0016740">
    <property type="term" value="F:transferase activity"/>
    <property type="evidence" value="ECO:0007669"/>
    <property type="project" value="UniProtKB-KW"/>
</dbReference>
<proteinExistence type="predicted"/>
<sequence length="160" mass="17991">MLAAAFFDNSLAFCSQKHYYSREEILQLMQKNCPTIHSRIRYALAKELGRYLGEQYATVQSVYVYGSTMKDSAGKTSDIDLLVLVGEKTPSLAQAVQLLNDKLLSLYRVLLGDDAPPIRRMLDVHIVDTDEVAARRGYGTLIGSLYQPPTKIWSRNSDLN</sequence>
<dbReference type="InterPro" id="IPR041633">
    <property type="entry name" value="Polbeta"/>
</dbReference>
<gene>
    <name evidence="2" type="ORF">SAMN05660706_11487</name>
</gene>
<dbReference type="CDD" id="cd05403">
    <property type="entry name" value="NT_KNTase_like"/>
    <property type="match status" value="1"/>
</dbReference>